<feature type="compositionally biased region" description="Basic and acidic residues" evidence="1">
    <location>
        <begin position="84"/>
        <end position="96"/>
    </location>
</feature>
<gene>
    <name evidence="2" type="ORF">Tdes44962_MAKER06469</name>
</gene>
<dbReference type="Proteomes" id="UP001138500">
    <property type="component" value="Unassembled WGS sequence"/>
</dbReference>
<accession>A0A9W7T2I4</accession>
<name>A0A9W7T2I4_9PEZI</name>
<evidence type="ECO:0000256" key="1">
    <source>
        <dbReference type="SAM" id="MobiDB-lite"/>
    </source>
</evidence>
<feature type="region of interest" description="Disordered" evidence="1">
    <location>
        <begin position="1"/>
        <end position="23"/>
    </location>
</feature>
<reference evidence="2 3" key="1">
    <citation type="journal article" date="2018" name="IMA Fungus">
        <title>IMA Genome-F 10: Nine draft genome sequences of Claviceps purpurea s.lat., including C. arundinis, C. humidiphila, and C. cf. spartinae, pseudomolecules for the pitch canker pathogen Fusarium circinatum, draft genome of Davidsoniella eucalypti, Grosmannia galeiformis, Quambalaria eucalypti, and Teratosphaeria destructans.</title>
        <authorList>
            <person name="Wingfield B.D."/>
            <person name="Liu M."/>
            <person name="Nguyen H.D."/>
            <person name="Lane F.A."/>
            <person name="Morgan S.W."/>
            <person name="De Vos L."/>
            <person name="Wilken P.M."/>
            <person name="Duong T.A."/>
            <person name="Aylward J."/>
            <person name="Coetzee M.P."/>
            <person name="Dadej K."/>
            <person name="De Beer Z.W."/>
            <person name="Findlay W."/>
            <person name="Havenga M."/>
            <person name="Kolarik M."/>
            <person name="Menzies J.G."/>
            <person name="Naidoo K."/>
            <person name="Pochopski O."/>
            <person name="Shoukouhi P."/>
            <person name="Santana Q.C."/>
            <person name="Seifert K.A."/>
            <person name="Soal N."/>
            <person name="Steenkamp E.T."/>
            <person name="Tatham C.T."/>
            <person name="van der Nest M.A."/>
            <person name="Wingfield M.J."/>
        </authorList>
    </citation>
    <scope>NUCLEOTIDE SEQUENCE [LARGE SCALE GENOMIC DNA]</scope>
    <source>
        <strain evidence="2">CMW44962</strain>
    </source>
</reference>
<reference evidence="2 3" key="2">
    <citation type="journal article" date="2021" name="Curr. Genet.">
        <title>Genetic response to nitrogen starvation in the aggressive Eucalyptus foliar pathogen Teratosphaeria destructans.</title>
        <authorList>
            <person name="Havenga M."/>
            <person name="Wingfield B.D."/>
            <person name="Wingfield M.J."/>
            <person name="Dreyer L.L."/>
            <person name="Roets F."/>
            <person name="Aylward J."/>
        </authorList>
    </citation>
    <scope>NUCLEOTIDE SEQUENCE [LARGE SCALE GENOMIC DNA]</scope>
    <source>
        <strain evidence="2">CMW44962</strain>
    </source>
</reference>
<proteinExistence type="predicted"/>
<organism evidence="2 3">
    <name type="scientific">Teratosphaeria destructans</name>
    <dbReference type="NCBI Taxonomy" id="418781"/>
    <lineage>
        <taxon>Eukaryota</taxon>
        <taxon>Fungi</taxon>
        <taxon>Dikarya</taxon>
        <taxon>Ascomycota</taxon>
        <taxon>Pezizomycotina</taxon>
        <taxon>Dothideomycetes</taxon>
        <taxon>Dothideomycetidae</taxon>
        <taxon>Mycosphaerellales</taxon>
        <taxon>Teratosphaeriaceae</taxon>
        <taxon>Teratosphaeria</taxon>
    </lineage>
</organism>
<keyword evidence="3" id="KW-1185">Reference proteome</keyword>
<sequence>MVNVPKMLTDEPETPSVDGPSYKPTPVTKISVQAGSPAGADVTRIPFVLEVVGEVTRRHDSPTCHNVVTPDARASRMWIACEIDRDRPNRDEREGPLRGVGPSPLPRDPGVVGSQRIDDNIHAYQEAAAFRIYLRIISAESMRSCVRPS</sequence>
<feature type="region of interest" description="Disordered" evidence="1">
    <location>
        <begin position="84"/>
        <end position="113"/>
    </location>
</feature>
<comment type="caution">
    <text evidence="2">The sequence shown here is derived from an EMBL/GenBank/DDBJ whole genome shotgun (WGS) entry which is preliminary data.</text>
</comment>
<dbReference type="EMBL" id="RIBY02000014">
    <property type="protein sequence ID" value="KAH9845634.1"/>
    <property type="molecule type" value="Genomic_DNA"/>
</dbReference>
<evidence type="ECO:0000313" key="3">
    <source>
        <dbReference type="Proteomes" id="UP001138500"/>
    </source>
</evidence>
<dbReference type="AlphaFoldDB" id="A0A9W7T2I4"/>
<evidence type="ECO:0000313" key="2">
    <source>
        <dbReference type="EMBL" id="KAH9845634.1"/>
    </source>
</evidence>
<protein>
    <submittedName>
        <fullName evidence="2">Uncharacterized protein</fullName>
    </submittedName>
</protein>